<dbReference type="AlphaFoldDB" id="A0A918KCF0"/>
<dbReference type="InterPro" id="IPR002477">
    <property type="entry name" value="Peptidoglycan-bd-like"/>
</dbReference>
<dbReference type="Pfam" id="PF01471">
    <property type="entry name" value="PG_binding_1"/>
    <property type="match status" value="1"/>
</dbReference>
<name>A0A918KCF0_9ACTN</name>
<evidence type="ECO:0000256" key="1">
    <source>
        <dbReference type="SAM" id="MobiDB-lite"/>
    </source>
</evidence>
<dbReference type="InterPro" id="IPR036365">
    <property type="entry name" value="PGBD-like_sf"/>
</dbReference>
<dbReference type="Proteomes" id="UP000645555">
    <property type="component" value="Unassembled WGS sequence"/>
</dbReference>
<dbReference type="SUPFAM" id="SSF47090">
    <property type="entry name" value="PGBD-like"/>
    <property type="match status" value="1"/>
</dbReference>
<dbReference type="InterPro" id="IPR036366">
    <property type="entry name" value="PGBDSf"/>
</dbReference>
<keyword evidence="2" id="KW-1133">Transmembrane helix</keyword>
<protein>
    <recommendedName>
        <fullName evidence="3">Peptidoglycan binding-like domain-containing protein</fullName>
    </recommendedName>
</protein>
<proteinExistence type="predicted"/>
<reference evidence="4" key="1">
    <citation type="journal article" date="2014" name="Int. J. Syst. Evol. Microbiol.">
        <title>Complete genome sequence of Corynebacterium casei LMG S-19264T (=DSM 44701T), isolated from a smear-ripened cheese.</title>
        <authorList>
            <consortium name="US DOE Joint Genome Institute (JGI-PGF)"/>
            <person name="Walter F."/>
            <person name="Albersmeier A."/>
            <person name="Kalinowski J."/>
            <person name="Ruckert C."/>
        </authorList>
    </citation>
    <scope>NUCLEOTIDE SEQUENCE</scope>
    <source>
        <strain evidence="4">JCM 4956</strain>
    </source>
</reference>
<sequence>MEPTHVLRRRRPGALSELVRQVQERERERDLQDGYEVVTVASPGTAVPPRAEDDTQELPPVVDDTTGTRERPATGSPAHGSPSPVLRRAALAVAAVAAALAGFTAALLLTWGGDEGERQDRTPAAPTAAAPERPADPDGPGTLREGDSGPAVSDLQERLLRIPNVYEGGTPSGVYDATLTAAVARFQLWYGIRGDETGVYGNDTRSDLEARTGSPEPSSPPVAAEAAPGPGAPGAGPKAGPAGRHEAKSPAENGP</sequence>
<gene>
    <name evidence="4" type="ORF">GCM10010515_25680</name>
</gene>
<comment type="caution">
    <text evidence="4">The sequence shown here is derived from an EMBL/GenBank/DDBJ whole genome shotgun (WGS) entry which is preliminary data.</text>
</comment>
<keyword evidence="2" id="KW-0472">Membrane</keyword>
<evidence type="ECO:0000313" key="5">
    <source>
        <dbReference type="Proteomes" id="UP000645555"/>
    </source>
</evidence>
<dbReference type="EMBL" id="BMWD01000007">
    <property type="protein sequence ID" value="GGX57018.1"/>
    <property type="molecule type" value="Genomic_DNA"/>
</dbReference>
<dbReference type="Gene3D" id="1.10.101.10">
    <property type="entry name" value="PGBD-like superfamily/PGBD"/>
    <property type="match status" value="1"/>
</dbReference>
<evidence type="ECO:0000259" key="3">
    <source>
        <dbReference type="Pfam" id="PF01471"/>
    </source>
</evidence>
<evidence type="ECO:0000256" key="2">
    <source>
        <dbReference type="SAM" id="Phobius"/>
    </source>
</evidence>
<evidence type="ECO:0000313" key="4">
    <source>
        <dbReference type="EMBL" id="GGX57018.1"/>
    </source>
</evidence>
<feature type="transmembrane region" description="Helical" evidence="2">
    <location>
        <begin position="89"/>
        <end position="111"/>
    </location>
</feature>
<feature type="region of interest" description="Disordered" evidence="1">
    <location>
        <begin position="196"/>
        <end position="255"/>
    </location>
</feature>
<feature type="region of interest" description="Disordered" evidence="1">
    <location>
        <begin position="114"/>
        <end position="156"/>
    </location>
</feature>
<keyword evidence="5" id="KW-1185">Reference proteome</keyword>
<feature type="domain" description="Peptidoglycan binding-like" evidence="3">
    <location>
        <begin position="148"/>
        <end position="205"/>
    </location>
</feature>
<feature type="compositionally biased region" description="Low complexity" evidence="1">
    <location>
        <begin position="122"/>
        <end position="132"/>
    </location>
</feature>
<reference evidence="4" key="2">
    <citation type="submission" date="2020-09" db="EMBL/GenBank/DDBJ databases">
        <authorList>
            <person name="Sun Q."/>
            <person name="Ohkuma M."/>
        </authorList>
    </citation>
    <scope>NUCLEOTIDE SEQUENCE</scope>
    <source>
        <strain evidence="4">JCM 4956</strain>
    </source>
</reference>
<feature type="compositionally biased region" description="Low complexity" evidence="1">
    <location>
        <begin position="213"/>
        <end position="242"/>
    </location>
</feature>
<organism evidence="4 5">
    <name type="scientific">Streptomyces fructofermentans</name>
    <dbReference type="NCBI Taxonomy" id="152141"/>
    <lineage>
        <taxon>Bacteria</taxon>
        <taxon>Bacillati</taxon>
        <taxon>Actinomycetota</taxon>
        <taxon>Actinomycetes</taxon>
        <taxon>Kitasatosporales</taxon>
        <taxon>Streptomycetaceae</taxon>
        <taxon>Streptomyces</taxon>
    </lineage>
</organism>
<feature type="region of interest" description="Disordered" evidence="1">
    <location>
        <begin position="39"/>
        <end position="83"/>
    </location>
</feature>
<keyword evidence="2" id="KW-0812">Transmembrane</keyword>
<accession>A0A918KCF0</accession>